<comment type="caution">
    <text evidence="2">The sequence shown here is derived from an EMBL/GenBank/DDBJ whole genome shotgun (WGS) entry which is preliminary data.</text>
</comment>
<feature type="non-terminal residue" evidence="2">
    <location>
        <position position="1"/>
    </location>
</feature>
<reference evidence="2" key="2">
    <citation type="submission" date="2023-05" db="EMBL/GenBank/DDBJ databases">
        <authorList>
            <person name="Fouks B."/>
        </authorList>
    </citation>
    <scope>NUCLEOTIDE SEQUENCE</scope>
    <source>
        <strain evidence="2">Stay&amp;Tobe</strain>
        <tissue evidence="2">Testes</tissue>
    </source>
</reference>
<feature type="chain" id="PRO_5042223729" evidence="1">
    <location>
        <begin position="23"/>
        <end position="127"/>
    </location>
</feature>
<protein>
    <submittedName>
        <fullName evidence="2">Uncharacterized protein</fullName>
    </submittedName>
</protein>
<dbReference type="AlphaFoldDB" id="A0AAD7Z8K9"/>
<keyword evidence="1" id="KW-0732">Signal</keyword>
<dbReference type="EMBL" id="JASPKZ010009828">
    <property type="protein sequence ID" value="KAJ9575597.1"/>
    <property type="molecule type" value="Genomic_DNA"/>
</dbReference>
<evidence type="ECO:0000313" key="3">
    <source>
        <dbReference type="Proteomes" id="UP001233999"/>
    </source>
</evidence>
<keyword evidence="3" id="KW-1185">Reference proteome</keyword>
<name>A0AAD7Z8K9_DIPPU</name>
<feature type="signal peptide" evidence="1">
    <location>
        <begin position="1"/>
        <end position="22"/>
    </location>
</feature>
<reference evidence="2" key="1">
    <citation type="journal article" date="2023" name="IScience">
        <title>Live-bearing cockroach genome reveals convergent evolutionary mechanisms linked to viviparity in insects and beyond.</title>
        <authorList>
            <person name="Fouks B."/>
            <person name="Harrison M.C."/>
            <person name="Mikhailova A.A."/>
            <person name="Marchal E."/>
            <person name="English S."/>
            <person name="Carruthers M."/>
            <person name="Jennings E.C."/>
            <person name="Chiamaka E.L."/>
            <person name="Frigard R.A."/>
            <person name="Pippel M."/>
            <person name="Attardo G.M."/>
            <person name="Benoit J.B."/>
            <person name="Bornberg-Bauer E."/>
            <person name="Tobe S.S."/>
        </authorList>
    </citation>
    <scope>NUCLEOTIDE SEQUENCE</scope>
    <source>
        <strain evidence="2">Stay&amp;Tobe</strain>
    </source>
</reference>
<gene>
    <name evidence="2" type="ORF">L9F63_007531</name>
</gene>
<accession>A0AAD7Z8K9</accession>
<evidence type="ECO:0000256" key="1">
    <source>
        <dbReference type="SAM" id="SignalP"/>
    </source>
</evidence>
<organism evidence="2 3">
    <name type="scientific">Diploptera punctata</name>
    <name type="common">Pacific beetle cockroach</name>
    <dbReference type="NCBI Taxonomy" id="6984"/>
    <lineage>
        <taxon>Eukaryota</taxon>
        <taxon>Metazoa</taxon>
        <taxon>Ecdysozoa</taxon>
        <taxon>Arthropoda</taxon>
        <taxon>Hexapoda</taxon>
        <taxon>Insecta</taxon>
        <taxon>Pterygota</taxon>
        <taxon>Neoptera</taxon>
        <taxon>Polyneoptera</taxon>
        <taxon>Dictyoptera</taxon>
        <taxon>Blattodea</taxon>
        <taxon>Blaberoidea</taxon>
        <taxon>Blaberidae</taxon>
        <taxon>Diplopterinae</taxon>
        <taxon>Diploptera</taxon>
    </lineage>
</organism>
<sequence length="127" mass="13336">MLACLALVQGFFLPSFSSPSSTTNSNIPKKSEYAAAQWPYMRDSIYYGQPYHDAGAFGHAVPVAVPYPVAVPAPAPPPAPAQVQMALPQSLQGASSIQAAAAAYHNMQLVPCLCSVPKDDVDDSNSV</sequence>
<proteinExistence type="predicted"/>
<evidence type="ECO:0000313" key="2">
    <source>
        <dbReference type="EMBL" id="KAJ9575597.1"/>
    </source>
</evidence>
<dbReference type="Proteomes" id="UP001233999">
    <property type="component" value="Unassembled WGS sequence"/>
</dbReference>